<evidence type="ECO:0000256" key="6">
    <source>
        <dbReference type="ARBA" id="ARBA00022729"/>
    </source>
</evidence>
<evidence type="ECO:0000256" key="13">
    <source>
        <dbReference type="SAM" id="SignalP"/>
    </source>
</evidence>
<name>A0ABY1FTS0_9GAMM</name>
<evidence type="ECO:0000256" key="10">
    <source>
        <dbReference type="ARBA" id="ARBA00023237"/>
    </source>
</evidence>
<evidence type="ECO:0000256" key="9">
    <source>
        <dbReference type="ARBA" id="ARBA00023170"/>
    </source>
</evidence>
<reference evidence="16 17" key="1">
    <citation type="submission" date="2016-10" db="EMBL/GenBank/DDBJ databases">
        <authorList>
            <person name="Varghese N."/>
            <person name="Submissions S."/>
        </authorList>
    </citation>
    <scope>NUCLEOTIDE SEQUENCE [LARGE SCALE GENOMIC DNA]</scope>
    <source>
        <strain evidence="16 17">DSM 26291</strain>
    </source>
</reference>
<keyword evidence="9" id="KW-0675">Receptor</keyword>
<dbReference type="InterPro" id="IPR012910">
    <property type="entry name" value="Plug_dom"/>
</dbReference>
<organism evidence="16 17">
    <name type="scientific">Marinobacter salarius</name>
    <dbReference type="NCBI Taxonomy" id="1420917"/>
    <lineage>
        <taxon>Bacteria</taxon>
        <taxon>Pseudomonadati</taxon>
        <taxon>Pseudomonadota</taxon>
        <taxon>Gammaproteobacteria</taxon>
        <taxon>Pseudomonadales</taxon>
        <taxon>Marinobacteraceae</taxon>
        <taxon>Marinobacter</taxon>
    </lineage>
</organism>
<keyword evidence="6 13" id="KW-0732">Signal</keyword>
<evidence type="ECO:0000256" key="8">
    <source>
        <dbReference type="ARBA" id="ARBA00023136"/>
    </source>
</evidence>
<feature type="signal peptide" evidence="13">
    <location>
        <begin position="1"/>
        <end position="35"/>
    </location>
</feature>
<proteinExistence type="inferred from homology"/>
<dbReference type="InterPro" id="IPR036942">
    <property type="entry name" value="Beta-barrel_TonB_sf"/>
</dbReference>
<evidence type="ECO:0000313" key="17">
    <source>
        <dbReference type="Proteomes" id="UP000199211"/>
    </source>
</evidence>
<evidence type="ECO:0000256" key="2">
    <source>
        <dbReference type="ARBA" id="ARBA00008143"/>
    </source>
</evidence>
<evidence type="ECO:0000256" key="3">
    <source>
        <dbReference type="ARBA" id="ARBA00022448"/>
    </source>
</evidence>
<feature type="domain" description="TonB-dependent receptor-like beta-barrel" evidence="14">
    <location>
        <begin position="267"/>
        <end position="672"/>
    </location>
</feature>
<evidence type="ECO:0000313" key="16">
    <source>
        <dbReference type="EMBL" id="SFM06397.1"/>
    </source>
</evidence>
<evidence type="ECO:0000256" key="1">
    <source>
        <dbReference type="ARBA" id="ARBA00004571"/>
    </source>
</evidence>
<comment type="subcellular location">
    <subcellularLocation>
        <location evidence="1 11">Cell outer membrane</location>
        <topology evidence="1 11">Multi-pass membrane protein</topology>
    </subcellularLocation>
</comment>
<dbReference type="CDD" id="cd01347">
    <property type="entry name" value="ligand_gated_channel"/>
    <property type="match status" value="1"/>
</dbReference>
<keyword evidence="7 12" id="KW-0798">TonB box</keyword>
<evidence type="ECO:0000256" key="7">
    <source>
        <dbReference type="ARBA" id="ARBA00023077"/>
    </source>
</evidence>
<dbReference type="InterPro" id="IPR039426">
    <property type="entry name" value="TonB-dep_rcpt-like"/>
</dbReference>
<comment type="similarity">
    <text evidence="2">Belongs to the TonB-dependent receptor family. Hemoglobin/haptoglobin binding protein subfamily.</text>
</comment>
<keyword evidence="17" id="KW-1185">Reference proteome</keyword>
<dbReference type="PANTHER" id="PTHR30069">
    <property type="entry name" value="TONB-DEPENDENT OUTER MEMBRANE RECEPTOR"/>
    <property type="match status" value="1"/>
</dbReference>
<dbReference type="InterPro" id="IPR037066">
    <property type="entry name" value="Plug_dom_sf"/>
</dbReference>
<dbReference type="InterPro" id="IPR000531">
    <property type="entry name" value="Beta-barrel_TonB"/>
</dbReference>
<dbReference type="Gene3D" id="2.40.170.20">
    <property type="entry name" value="TonB-dependent receptor, beta-barrel domain"/>
    <property type="match status" value="1"/>
</dbReference>
<keyword evidence="5 11" id="KW-0812">Transmembrane</keyword>
<keyword evidence="10 11" id="KW-0998">Cell outer membrane</keyword>
<comment type="caution">
    <text evidence="16">The sequence shown here is derived from an EMBL/GenBank/DDBJ whole genome shotgun (WGS) entry which is preliminary data.</text>
</comment>
<keyword evidence="3 11" id="KW-0813">Transport</keyword>
<dbReference type="Pfam" id="PF00593">
    <property type="entry name" value="TonB_dep_Rec_b-barrel"/>
    <property type="match status" value="1"/>
</dbReference>
<dbReference type="PROSITE" id="PS52016">
    <property type="entry name" value="TONB_DEPENDENT_REC_3"/>
    <property type="match status" value="1"/>
</dbReference>
<dbReference type="Proteomes" id="UP000199211">
    <property type="component" value="Unassembled WGS sequence"/>
</dbReference>
<sequence>MQERLSPLSRALRPKVVSRVVAAVLCYSTSSIVVAADDSLWDIPLEELGQIRVVSIASGTETPLDKAAAITSVINADDIAAMGATDLDQVLETVPGLHVNHSDQGFSPKYVFRGITSSNNPQALLLVNGIPATTMMYGNRGNAWGGMPVKAIERIEVIRGPGSALYGADAYSGVINITTKNHETIDGQIIGGRLGSFDTRGGWLETGHRVGGLGVSMVLEYQTTDGWDDIIERDAQTNFDETFGTSASLAPGPVNTGVDRLDARFEVGAEQWTFRAGLQDRSNIETGPGVAQALDPEGEYSSRRLNADYSYRWADLTEGLDLEARVSYFNITQEPENNIILYPPGAFDGAFPNGLIGSPGYKEHQVRLDLSAVYRGLQNHRLQTGIGTLWADLYDVTESKNFNSDFSPRGSVVDVSDSPSEVWMPEEDRTSYYVFVQDEWQFAQNWQLVSGIRFDDYSDFGSTINPRTALIWATTDSITTKFLYGRAFRAPSLNELYVANNPVTAGNSDLDAENIDTFEIGLTHQLNTQFVYGVNLFYYEIDDLITAVPVTGPISQEYRNSGERKGHGGEFELTYAPLDEVKLSANYAYQKSIDKQSDDDVGEAPNHQIYARLDWNVTTHWRFVTQVNWVGEQKRTANDTRPPVDDYTTVDINLRAVDLLPDWAFSVAVKNLFDQDVRDPSPYADPAPEIPNDFPMPGRQFVAELRYQF</sequence>
<protein>
    <submittedName>
        <fullName evidence="16">Iron complex outermembrane recepter protein</fullName>
    </submittedName>
</protein>
<evidence type="ECO:0000256" key="4">
    <source>
        <dbReference type="ARBA" id="ARBA00022452"/>
    </source>
</evidence>
<keyword evidence="4 11" id="KW-1134">Transmembrane beta strand</keyword>
<evidence type="ECO:0000256" key="11">
    <source>
        <dbReference type="PROSITE-ProRule" id="PRU01360"/>
    </source>
</evidence>
<evidence type="ECO:0000256" key="5">
    <source>
        <dbReference type="ARBA" id="ARBA00022692"/>
    </source>
</evidence>
<keyword evidence="8 11" id="KW-0472">Membrane</keyword>
<dbReference type="Gene3D" id="2.170.130.10">
    <property type="entry name" value="TonB-dependent receptor, plug domain"/>
    <property type="match status" value="1"/>
</dbReference>
<gene>
    <name evidence="16" type="ORF">SAMN04487868_12557</name>
</gene>
<feature type="domain" description="TonB-dependent receptor plug" evidence="15">
    <location>
        <begin position="65"/>
        <end position="174"/>
    </location>
</feature>
<evidence type="ECO:0000259" key="14">
    <source>
        <dbReference type="Pfam" id="PF00593"/>
    </source>
</evidence>
<feature type="chain" id="PRO_5045109483" evidence="13">
    <location>
        <begin position="36"/>
        <end position="709"/>
    </location>
</feature>
<dbReference type="PANTHER" id="PTHR30069:SF29">
    <property type="entry name" value="HEMOGLOBIN AND HEMOGLOBIN-HAPTOGLOBIN-BINDING PROTEIN 1-RELATED"/>
    <property type="match status" value="1"/>
</dbReference>
<dbReference type="SUPFAM" id="SSF56935">
    <property type="entry name" value="Porins"/>
    <property type="match status" value="1"/>
</dbReference>
<accession>A0ABY1FTS0</accession>
<evidence type="ECO:0000259" key="15">
    <source>
        <dbReference type="Pfam" id="PF07715"/>
    </source>
</evidence>
<evidence type="ECO:0000256" key="12">
    <source>
        <dbReference type="RuleBase" id="RU003357"/>
    </source>
</evidence>
<dbReference type="Pfam" id="PF07715">
    <property type="entry name" value="Plug"/>
    <property type="match status" value="1"/>
</dbReference>
<dbReference type="EMBL" id="FOTV01000025">
    <property type="protein sequence ID" value="SFM06397.1"/>
    <property type="molecule type" value="Genomic_DNA"/>
</dbReference>